<reference evidence="1 2" key="1">
    <citation type="submission" date="2016-10" db="EMBL/GenBank/DDBJ databases">
        <authorList>
            <person name="de Groot N.N."/>
        </authorList>
    </citation>
    <scope>NUCLEOTIDE SEQUENCE [LARGE SCALE GENOMIC DNA]</scope>
    <source>
        <strain evidence="1 2">CECT 7543</strain>
    </source>
</reference>
<evidence type="ECO:0000313" key="1">
    <source>
        <dbReference type="EMBL" id="SDO58341.1"/>
    </source>
</evidence>
<accession>A0A1H0KRE7</accession>
<gene>
    <name evidence="1" type="ORF">SAMN04489798_3325</name>
</gene>
<dbReference type="AlphaFoldDB" id="A0A1H0KRE7"/>
<name>A0A1H0KRE7_9PSED</name>
<dbReference type="Proteomes" id="UP000198827">
    <property type="component" value="Chromosome I"/>
</dbReference>
<protein>
    <submittedName>
        <fullName evidence="1">Uncharacterized protein</fullName>
    </submittedName>
</protein>
<sequence length="64" mass="6885">MNGERGGENTSDAPVIHYCDGWIVFGRQDAGEGGEKLSKTTAIYLGFIGPNCCVLVFKFWTVAG</sequence>
<organism evidence="1 2">
    <name type="scientific">Pseudomonas arsenicoxydans</name>
    <dbReference type="NCBI Taxonomy" id="702115"/>
    <lineage>
        <taxon>Bacteria</taxon>
        <taxon>Pseudomonadati</taxon>
        <taxon>Pseudomonadota</taxon>
        <taxon>Gammaproteobacteria</taxon>
        <taxon>Pseudomonadales</taxon>
        <taxon>Pseudomonadaceae</taxon>
        <taxon>Pseudomonas</taxon>
    </lineage>
</organism>
<evidence type="ECO:0000313" key="2">
    <source>
        <dbReference type="Proteomes" id="UP000198827"/>
    </source>
</evidence>
<proteinExistence type="predicted"/>
<dbReference type="EMBL" id="LT629705">
    <property type="protein sequence ID" value="SDO58341.1"/>
    <property type="molecule type" value="Genomic_DNA"/>
</dbReference>